<reference evidence="3" key="1">
    <citation type="submission" date="2022-11" db="EMBL/GenBank/DDBJ databases">
        <authorList>
            <person name="Hyden B.L."/>
            <person name="Feng K."/>
            <person name="Yates T."/>
            <person name="Jawdy S."/>
            <person name="Smart L.B."/>
            <person name="Muchero W."/>
        </authorList>
    </citation>
    <scope>NUCLEOTIDE SEQUENCE</scope>
    <source>
        <tissue evidence="3">Shoot tip</tissue>
    </source>
</reference>
<protein>
    <submittedName>
        <fullName evidence="3">CYTOCHROME P450 FAMILY 4</fullName>
    </submittedName>
</protein>
<accession>A0A9Q0QDY2</accession>
<dbReference type="CDD" id="cd00302">
    <property type="entry name" value="cytochrome_P450"/>
    <property type="match status" value="1"/>
</dbReference>
<keyword evidence="2" id="KW-0408">Iron</keyword>
<dbReference type="InterPro" id="IPR036396">
    <property type="entry name" value="Cyt_P450_sf"/>
</dbReference>
<evidence type="ECO:0000313" key="4">
    <source>
        <dbReference type="Proteomes" id="UP001151532"/>
    </source>
</evidence>
<dbReference type="GO" id="GO:0004497">
    <property type="term" value="F:monooxygenase activity"/>
    <property type="evidence" value="ECO:0007669"/>
    <property type="project" value="UniProtKB-KW"/>
</dbReference>
<keyword evidence="2" id="KW-0479">Metal-binding</keyword>
<dbReference type="GO" id="GO:0005506">
    <property type="term" value="F:iron ion binding"/>
    <property type="evidence" value="ECO:0007669"/>
    <property type="project" value="InterPro"/>
</dbReference>
<dbReference type="OrthoDB" id="1470350at2759"/>
<comment type="caution">
    <text evidence="3">The sequence shown here is derived from an EMBL/GenBank/DDBJ whole genome shotgun (WGS) entry which is preliminary data.</text>
</comment>
<dbReference type="Proteomes" id="UP001151532">
    <property type="component" value="Chromosome 3"/>
</dbReference>
<keyword evidence="2" id="KW-0349">Heme</keyword>
<dbReference type="EMBL" id="JAPFFK010000016">
    <property type="protein sequence ID" value="KAJ6704878.1"/>
    <property type="molecule type" value="Genomic_DNA"/>
</dbReference>
<dbReference type="InterPro" id="IPR050196">
    <property type="entry name" value="Cytochrome_P450_Monoox"/>
</dbReference>
<dbReference type="Pfam" id="PF00067">
    <property type="entry name" value="p450"/>
    <property type="match status" value="2"/>
</dbReference>
<keyword evidence="2" id="KW-0503">Monooxygenase</keyword>
<proteinExistence type="inferred from homology"/>
<organism evidence="3 4">
    <name type="scientific">Salix purpurea</name>
    <name type="common">Purple osier willow</name>
    <dbReference type="NCBI Taxonomy" id="77065"/>
    <lineage>
        <taxon>Eukaryota</taxon>
        <taxon>Viridiplantae</taxon>
        <taxon>Streptophyta</taxon>
        <taxon>Embryophyta</taxon>
        <taxon>Tracheophyta</taxon>
        <taxon>Spermatophyta</taxon>
        <taxon>Magnoliopsida</taxon>
        <taxon>eudicotyledons</taxon>
        <taxon>Gunneridae</taxon>
        <taxon>Pentapetalae</taxon>
        <taxon>rosids</taxon>
        <taxon>fabids</taxon>
        <taxon>Malpighiales</taxon>
        <taxon>Salicaceae</taxon>
        <taxon>Saliceae</taxon>
        <taxon>Salix</taxon>
    </lineage>
</organism>
<comment type="similarity">
    <text evidence="1 2">Belongs to the cytochrome P450 family.</text>
</comment>
<evidence type="ECO:0000256" key="1">
    <source>
        <dbReference type="ARBA" id="ARBA00010617"/>
    </source>
</evidence>
<evidence type="ECO:0000256" key="2">
    <source>
        <dbReference type="RuleBase" id="RU000461"/>
    </source>
</evidence>
<dbReference type="PANTHER" id="PTHR24291">
    <property type="entry name" value="CYTOCHROME P450 FAMILY 4"/>
    <property type="match status" value="1"/>
</dbReference>
<evidence type="ECO:0000313" key="3">
    <source>
        <dbReference type="EMBL" id="KAJ6704878.1"/>
    </source>
</evidence>
<gene>
    <name evidence="3" type="ORF">OIU79_009730</name>
</gene>
<dbReference type="GO" id="GO:0020037">
    <property type="term" value="F:heme binding"/>
    <property type="evidence" value="ECO:0007669"/>
    <property type="project" value="InterPro"/>
</dbReference>
<dbReference type="GO" id="GO:0016705">
    <property type="term" value="F:oxidoreductase activity, acting on paired donors, with incorporation or reduction of molecular oxygen"/>
    <property type="evidence" value="ECO:0007669"/>
    <property type="project" value="InterPro"/>
</dbReference>
<dbReference type="PRINTS" id="PR00385">
    <property type="entry name" value="P450"/>
</dbReference>
<dbReference type="SUPFAM" id="SSF48264">
    <property type="entry name" value="Cytochrome P450"/>
    <property type="match status" value="1"/>
</dbReference>
<dbReference type="PROSITE" id="PS00086">
    <property type="entry name" value="CYTOCHROME_P450"/>
    <property type="match status" value="1"/>
</dbReference>
<dbReference type="Gene3D" id="1.10.630.10">
    <property type="entry name" value="Cytochrome P450"/>
    <property type="match status" value="2"/>
</dbReference>
<dbReference type="InterPro" id="IPR001128">
    <property type="entry name" value="Cyt_P450"/>
</dbReference>
<reference evidence="3" key="2">
    <citation type="journal article" date="2023" name="Int. J. Mol. Sci.">
        <title>De Novo Assembly and Annotation of 11 Diverse Shrub Willow (Salix) Genomes Reveals Novel Gene Organization in Sex-Linked Regions.</title>
        <authorList>
            <person name="Hyden B."/>
            <person name="Feng K."/>
            <person name="Yates T.B."/>
            <person name="Jawdy S."/>
            <person name="Cereghino C."/>
            <person name="Smart L.B."/>
            <person name="Muchero W."/>
        </authorList>
    </citation>
    <scope>NUCLEOTIDE SEQUENCE</scope>
    <source>
        <tissue evidence="3">Shoot tip</tissue>
    </source>
</reference>
<keyword evidence="2" id="KW-0560">Oxidoreductase</keyword>
<sequence>MNSILKLLNDFISSESTREYAKKEFNAILWVALITITSVLLDKVFKLFRLWSKASKIPGPPCNSFFGHGNLGSRENFIDLLWESHDKYGSVFKLWLGPTQLLVSMKDPTLIKDMLLKAGDKLPCIGKAFRLAFGRSSLFFCSYDQAQKGRESLAMELDDKLLGKANIHSFLETGILEELGGDINAREEPCGNIMGLMFHGCIATTSLIGSILERLVADAEIQDKIYSEIMKVKQGSVREDQDVEEMHLLLATIYESARLLPAGPLLQRCSLKDDLILKNVGASDASKFNPYRFLSKAVKGSDSVHDTSSTEEAADPIQCSLVLNDPNDNAAFLPFGSGMRTCVGQKFVIRGVATLFASLLEHYEVRLHPQLGNGSKSTAGPEILFNVFLTFDGKASGFVLSFVSSELMGSPFLFCSLATKREDVTRASKAGGGWRVCMVVSIVLTAREIQSSGPAP</sequence>
<name>A0A9Q0QDY2_SALPP</name>
<dbReference type="AlphaFoldDB" id="A0A9Q0QDY2"/>
<dbReference type="InterPro" id="IPR017972">
    <property type="entry name" value="Cyt_P450_CS"/>
</dbReference>
<dbReference type="PANTHER" id="PTHR24291:SF185">
    <property type="entry name" value="PREMNASPIRODIENE OXYGENASE-LIKE"/>
    <property type="match status" value="1"/>
</dbReference>
<keyword evidence="4" id="KW-1185">Reference proteome</keyword>